<dbReference type="Proteomes" id="UP000198226">
    <property type="component" value="Chromosome I"/>
</dbReference>
<evidence type="ECO:0000313" key="2">
    <source>
        <dbReference type="Proteomes" id="UP000198226"/>
    </source>
</evidence>
<organism evidence="1 2">
    <name type="scientific">Micromonospora rifamycinica</name>
    <dbReference type="NCBI Taxonomy" id="291594"/>
    <lineage>
        <taxon>Bacteria</taxon>
        <taxon>Bacillati</taxon>
        <taxon>Actinomycetota</taxon>
        <taxon>Actinomycetes</taxon>
        <taxon>Micromonosporales</taxon>
        <taxon>Micromonosporaceae</taxon>
        <taxon>Micromonospora</taxon>
    </lineage>
</organism>
<proteinExistence type="predicted"/>
<dbReference type="OrthoDB" id="3378381at2"/>
<sequence>MLLLTLACCCGCPAWFGRPAWQQYPADAALPAQVADLTLRADSGPEVEKLKTEVRKANLLAEDVYAGVYGTSDGKRVIVFGDTGFRLRPESDADDAMVRLTDTFRLGTPQPVDSGVRGRYDRCATGSSDGTDVVVCTSVDHGSSATGVFTRLSVDDSARLLARMRAQIVTPKQG</sequence>
<reference evidence="2" key="1">
    <citation type="submission" date="2016-06" db="EMBL/GenBank/DDBJ databases">
        <authorList>
            <person name="Varghese N."/>
            <person name="Submissions Spin"/>
        </authorList>
    </citation>
    <scope>NUCLEOTIDE SEQUENCE [LARGE SCALE GENOMIC DNA]</scope>
    <source>
        <strain evidence="2">DSM 44983</strain>
    </source>
</reference>
<accession>A0A120F7F0</accession>
<name>A0A120F7F0_9ACTN</name>
<dbReference type="EMBL" id="LT607752">
    <property type="protein sequence ID" value="SCG80414.1"/>
    <property type="molecule type" value="Genomic_DNA"/>
</dbReference>
<keyword evidence="2" id="KW-1185">Reference proteome</keyword>
<evidence type="ECO:0000313" key="1">
    <source>
        <dbReference type="EMBL" id="SCG80414.1"/>
    </source>
</evidence>
<dbReference type="AlphaFoldDB" id="A0A120F7F0"/>
<gene>
    <name evidence="1" type="ORF">GA0070623_5044</name>
</gene>
<protein>
    <submittedName>
        <fullName evidence="1">Uncharacterized protein</fullName>
    </submittedName>
</protein>